<dbReference type="InterPro" id="IPR005314">
    <property type="entry name" value="Peptidase_C50"/>
</dbReference>
<dbReference type="EC" id="3.4.22.49" evidence="2"/>
<dbReference type="GO" id="GO:0072686">
    <property type="term" value="C:mitotic spindle"/>
    <property type="evidence" value="ECO:0007669"/>
    <property type="project" value="TreeGrafter"/>
</dbReference>
<comment type="catalytic activity">
    <reaction evidence="1">
        <text>All bonds known to be hydrolyzed by this endopeptidase have arginine in P1 and an acidic residue in P4. P6 is often occupied by an acidic residue or by a hydroxy-amino-acid residue, the phosphorylation of which enhances cleavage.</text>
        <dbReference type="EC" id="3.4.22.49"/>
    </reaction>
</comment>
<dbReference type="PANTHER" id="PTHR12792">
    <property type="entry name" value="EXTRA SPINDLE POLES 1-RELATED"/>
    <property type="match status" value="1"/>
</dbReference>
<evidence type="ECO:0000256" key="1">
    <source>
        <dbReference type="ARBA" id="ARBA00000451"/>
    </source>
</evidence>
<keyword evidence="3" id="KW-0378">Hydrolase</keyword>
<accession>A0A7J7HJ49</accession>
<evidence type="ECO:0000313" key="8">
    <source>
        <dbReference type="Proteomes" id="UP000593564"/>
    </source>
</evidence>
<dbReference type="Pfam" id="PF03568">
    <property type="entry name" value="Separin_C"/>
    <property type="match status" value="1"/>
</dbReference>
<keyword evidence="4" id="KW-0159">Chromosome partition</keyword>
<feature type="domain" description="Peptidase C50" evidence="6">
    <location>
        <begin position="2007"/>
        <end position="2101"/>
    </location>
</feature>
<dbReference type="PROSITE" id="PS51700">
    <property type="entry name" value="SEPARIN"/>
    <property type="match status" value="1"/>
</dbReference>
<evidence type="ECO:0000313" key="7">
    <source>
        <dbReference type="EMBL" id="KAF5952014.1"/>
    </source>
</evidence>
<dbReference type="InterPro" id="IPR056933">
    <property type="entry name" value="TPR_ESP1"/>
</dbReference>
<dbReference type="GO" id="GO:0005737">
    <property type="term" value="C:cytoplasm"/>
    <property type="evidence" value="ECO:0007669"/>
    <property type="project" value="TreeGrafter"/>
</dbReference>
<gene>
    <name evidence="7" type="ORF">HYC85_009958</name>
</gene>
<dbReference type="Pfam" id="PF25113">
    <property type="entry name" value="TPR_ESP1_2nd"/>
    <property type="match status" value="1"/>
</dbReference>
<dbReference type="GO" id="GO:0051307">
    <property type="term" value="P:meiotic chromosome separation"/>
    <property type="evidence" value="ECO:0007669"/>
    <property type="project" value="TreeGrafter"/>
</dbReference>
<protein>
    <recommendedName>
        <fullName evidence="2">separase</fullName>
        <ecNumber evidence="2">3.4.22.49</ecNumber>
    </recommendedName>
</protein>
<dbReference type="GO" id="GO:0004197">
    <property type="term" value="F:cysteine-type endopeptidase activity"/>
    <property type="evidence" value="ECO:0007669"/>
    <property type="project" value="InterPro"/>
</dbReference>
<feature type="region of interest" description="Disordered" evidence="5">
    <location>
        <begin position="39"/>
        <end position="60"/>
    </location>
</feature>
<evidence type="ECO:0000259" key="6">
    <source>
        <dbReference type="PROSITE" id="PS51700"/>
    </source>
</evidence>
<dbReference type="Proteomes" id="UP000593564">
    <property type="component" value="Unassembled WGS sequence"/>
</dbReference>
<evidence type="ECO:0000256" key="2">
    <source>
        <dbReference type="ARBA" id="ARBA00012489"/>
    </source>
</evidence>
<proteinExistence type="predicted"/>
<reference evidence="8" key="1">
    <citation type="journal article" date="2020" name="Nat. Commun.">
        <title>Genome assembly of wild tea tree DASZ reveals pedigree and selection history of tea varieties.</title>
        <authorList>
            <person name="Zhang W."/>
            <person name="Zhang Y."/>
            <person name="Qiu H."/>
            <person name="Guo Y."/>
            <person name="Wan H."/>
            <person name="Zhang X."/>
            <person name="Scossa F."/>
            <person name="Alseekh S."/>
            <person name="Zhang Q."/>
            <person name="Wang P."/>
            <person name="Xu L."/>
            <person name="Schmidt M.H."/>
            <person name="Jia X."/>
            <person name="Li D."/>
            <person name="Zhu A."/>
            <person name="Guo F."/>
            <person name="Chen W."/>
            <person name="Ni D."/>
            <person name="Usadel B."/>
            <person name="Fernie A.R."/>
            <person name="Wen W."/>
        </authorList>
    </citation>
    <scope>NUCLEOTIDE SEQUENCE [LARGE SCALE GENOMIC DNA]</scope>
    <source>
        <strain evidence="8">cv. G240</strain>
    </source>
</reference>
<organism evidence="7 8">
    <name type="scientific">Camellia sinensis</name>
    <name type="common">Tea plant</name>
    <name type="synonym">Thea sinensis</name>
    <dbReference type="NCBI Taxonomy" id="4442"/>
    <lineage>
        <taxon>Eukaryota</taxon>
        <taxon>Viridiplantae</taxon>
        <taxon>Streptophyta</taxon>
        <taxon>Embryophyta</taxon>
        <taxon>Tracheophyta</taxon>
        <taxon>Spermatophyta</taxon>
        <taxon>Magnoliopsida</taxon>
        <taxon>eudicotyledons</taxon>
        <taxon>Gunneridae</taxon>
        <taxon>Pentapetalae</taxon>
        <taxon>asterids</taxon>
        <taxon>Ericales</taxon>
        <taxon>Theaceae</taxon>
        <taxon>Camellia</taxon>
    </lineage>
</organism>
<evidence type="ECO:0000256" key="5">
    <source>
        <dbReference type="SAM" id="MobiDB-lite"/>
    </source>
</evidence>
<name>A0A7J7HJ49_CAMSI</name>
<evidence type="ECO:0000256" key="4">
    <source>
        <dbReference type="ARBA" id="ARBA00022829"/>
    </source>
</evidence>
<comment type="caution">
    <text evidence="7">The sequence shown here is derived from an EMBL/GenBank/DDBJ whole genome shotgun (WGS) entry which is preliminary data.</text>
</comment>
<sequence length="2311" mass="259518">MDSDAESSLISKLQSSDLHQLHHLFSDYLRPFTDLTTTTTTTTTKPKRSKKPSNAAAEDHQSSLRSLAKKFLSFLNRSLSLIPKRLSETPKLDPQFSLQLFTTYKLCLNCLQLISSQLSCKPYSVHIQRVRLIHCFEAWGRYGDAEIEGFSVLESLWGIEIGGTGSKLVKKKFQYVPDLGNESVDHEFAFLVVEIVVTLVKCVSMKQGKEEGHYRRVLTLVDEVSPWFRVLDASAHEKLHRMLVTYLSKCTLFLVGELTCFNKDLLCEVCSATFAEYSKSNMKDQLPKFARRICSSLFSKQDYQSSAIIDILLCVLDSMASECKASLSLGRPLQPILRVPREPTSLLAGLVEIIWPSRVAWGGCCSSKSSGDVIRSRLLRSGLVEMESTTMEFLELVYYCANKCRIATRDLCSAFATYLSKIAGEFCQVSLPFDLILRLYGTGLFISDCNGQSRQDSSMTTRNMNDGSVIGFLLDKEDVLHNLNALLGKLKCHFLTSNNDSNLPISDEYNYSADSVHEINLHRDSNYKASRVCKTKNGKSYLLPYCNALKFLCQPLAEFVNSARKEIFTEIGDASFPTKLCDIQDAFHQFCDVFLFCHSAFEWESNAFDDYDKTILIVALAAFTLSFRTKLYTKESADFIKQVISIDWIQASGIKFLFASLHNVGVTLYRNKQVKEASKVLKLCCTASWTCVSYLCEAFVNKSNRFGSDVSEDAVANLVSEACAKSAFLLDLLYQCDSHNKVTRIMGYSLENWSTAENVFNRLPTPIALVKQWVKIECKLCKDPDTEHSATSLYSLLSSSAKVSKRSLGVLLEQELLAYNEMSALNPRLCQKMQMDIIAVLLAEVYVSDDSCLQKSKILIAKGRELRACGIEGLNDCIQCLSEAISTMAALNLWLRPDCCLAENQCDMVFENILTVLYHVVDMLSIKGCTEFHSDIYELLIRLFKRNNVPLEKCVALLWQYRRLGHALCASPVSEAFITTLPQHCGEASKSIDFWARCMNRSWPLEVGFRQSFSFMFTNISRGSCRSNGFFQSDIKVDEVKHAASDLISSVPLCSGSAFLAAHLYHDLCGRMISKGQLIEALSYAKEAHRLRSKLLQEKFRYSVEQQSEIYDENGEIIQKRCYNLSTFEICSSVATTVWSHDTILCDLEGCILTPWNILQCYLESTLQVGIIHELIGNGSEAETLLLWGKNISGFQGLRLFKVAFSSILGRLYRKQRQWDLAEKELQSAKQILADSCTAIACLKCRLLLEVTIDLQLGDLFRSRRDSNTANVSEKRLCYAEDLYKSALDKLNRSEWKNSVSNPEEVGAENTITCDALEREVGICASNSFTCTTNHLDIKEFLTKKDVPETKKEPKKSRKTKKTLNPLPQGQCLMAEHNPRMTRSKYHSQRNNESIPCEVQVGLSKYSNNGQHFAFPDALGQIVPLLGIGSSAADSGCEMICVCNKMRCWYCLHIDVMESGCVNNFVRMKWEFARRQLSLRLLTGIGKCLEVRGEIHEAHEIVLQSSSVLVSRNAFSAHSSVPLSFLLDLIGKDIPGDPLAVERAAILYNICWFTLKSYPCNDTRINCCDLTHIQIPRLISLLMLAFVLCREVPVLVQKVSRLLAAIFVISASTELFSPSLSPCKALSESHWASYFHQASLGTHLNHQLFSSMTGKQKVQDPMDVEGSCLTGSSSIGSETLNLLRLAPELFQDLEGYVLRFFQGLPCTAIICLSLLGGTLANLLTELLDYPSCPHAWILLSRLNSNSQPVVILLPVDSILEDASDNDTNSGSGILFEDKICVKRWHCPWGSTVVDYIAPVFRLILEENYLSSSMQPLEDTKKNRDLEDSWFGPWKFLLLGEWSGCEHQESQKKLMHNLKVKCKVDAHESLIKVIIGGAKLYCEREESILQLILNKGCFIDGVGYCNQERWGTYADTSDGVESLSKKALKLILEAAREVEEEECLNREPVILVLDFDVQMLPWENLPLLRNQEVYRMPSIGSISATLDRCCQLKEQVWRNPVIFPLMDPLDAFYLLNPGGDLSSTQVEFEDWFRNQNLEGKAGTAPTIEEMVLALRSHDLFIYFGHGSGAQYIPGHEIQKLENCAATLLMGCSSGSLSLNGSYAPQGAPICYLLAGSPVIVANLWEVTDKDIDRFGKAMLDCLLKERSTASTGCVQCTSVAEKFESMKITGTKGNAKKKTSRKNMPEDFDDSICNNCCNHRPKIGSFMGQAREACILPFLIGASPVCYGVPTCISKKKDLSGDFCFHCLDQGFDELVQGNEKGRENEKRKKKLSCMTESDPKKLSCVQFWFDIQKQKIIMIINFWEQNLTEID</sequence>
<dbReference type="InterPro" id="IPR056932">
    <property type="entry name" value="TPR_ESP1_2nd"/>
</dbReference>
<dbReference type="GO" id="GO:0005634">
    <property type="term" value="C:nucleus"/>
    <property type="evidence" value="ECO:0007669"/>
    <property type="project" value="InterPro"/>
</dbReference>
<dbReference type="InterPro" id="IPR030397">
    <property type="entry name" value="SEPARIN_core_dom"/>
</dbReference>
<dbReference type="EMBL" id="JACBKZ010000004">
    <property type="protein sequence ID" value="KAF5952014.1"/>
    <property type="molecule type" value="Genomic_DNA"/>
</dbReference>
<reference evidence="7 8" key="2">
    <citation type="submission" date="2020-07" db="EMBL/GenBank/DDBJ databases">
        <title>Genome assembly of wild tea tree DASZ reveals pedigree and selection history of tea varieties.</title>
        <authorList>
            <person name="Zhang W."/>
        </authorList>
    </citation>
    <scope>NUCLEOTIDE SEQUENCE [LARGE SCALE GENOMIC DNA]</scope>
    <source>
        <strain evidence="8">cv. G240</strain>
        <tissue evidence="7">Leaf</tissue>
    </source>
</reference>
<keyword evidence="8" id="KW-1185">Reference proteome</keyword>
<evidence type="ECO:0000256" key="3">
    <source>
        <dbReference type="ARBA" id="ARBA00022801"/>
    </source>
</evidence>
<dbReference type="PANTHER" id="PTHR12792:SF0">
    <property type="entry name" value="SEPARIN"/>
    <property type="match status" value="1"/>
</dbReference>
<dbReference type="GO" id="GO:0006508">
    <property type="term" value="P:proteolysis"/>
    <property type="evidence" value="ECO:0007669"/>
    <property type="project" value="InterPro"/>
</dbReference>
<dbReference type="Pfam" id="PF25110">
    <property type="entry name" value="TPR_ESP1"/>
    <property type="match status" value="1"/>
</dbReference>